<dbReference type="SUPFAM" id="SSF54001">
    <property type="entry name" value="Cysteine proteinases"/>
    <property type="match status" value="1"/>
</dbReference>
<evidence type="ECO:0000313" key="8">
    <source>
        <dbReference type="Proteomes" id="UP001497525"/>
    </source>
</evidence>
<dbReference type="Gene3D" id="3.40.395.10">
    <property type="entry name" value="Adenoviral Proteinase, Chain A"/>
    <property type="match status" value="1"/>
</dbReference>
<evidence type="ECO:0000313" key="7">
    <source>
        <dbReference type="EMBL" id="CAL5129387.1"/>
    </source>
</evidence>
<dbReference type="InterPro" id="IPR003653">
    <property type="entry name" value="Peptidase_C48_C"/>
</dbReference>
<proteinExistence type="inferred from homology"/>
<accession>A0AAV2SW59</accession>
<dbReference type="GO" id="GO:0006508">
    <property type="term" value="P:proteolysis"/>
    <property type="evidence" value="ECO:0007669"/>
    <property type="project" value="UniProtKB-KW"/>
</dbReference>
<name>A0AAV2SW59_CALDB</name>
<evidence type="ECO:0000256" key="2">
    <source>
        <dbReference type="ARBA" id="ARBA00022670"/>
    </source>
</evidence>
<dbReference type="GO" id="GO:0016929">
    <property type="term" value="F:deSUMOylase activity"/>
    <property type="evidence" value="ECO:0007669"/>
    <property type="project" value="TreeGrafter"/>
</dbReference>
<sequence length="613" mass="69398">MKRPPSTLLSDKSSSSNSSFSGIYAFSNLSKVQKRPRRCQNSTRAPWTLSVYDRTFSIVHDQVQRIESRTNLIPNISMDMIVRPSSIISHPSTTKNDEDPCENAASLPRLGDLLKPWGSGGPVSSEIQTFRTSATHEQCSQFGSILSSTPSQDKLSRPLFLANTPSERQCYRRLLNQAAKYSRRPEPSGPQVDNITIVIDDQATQEAADRPKVHEVSPIKASKGSSTIDIQMNDGRPILEPSSVLVKRGPLRPSSRLVQGSTEPADEETHAWLRACEQSPYLSDTWLANLTSRYQRKAVQRSRERILAEAKVKHWEKQRNMNDQMRMCNLEQRLACLLLTPPVLEDPYLVPQPIPIELPYQPARISVPKISLPVLTESQVAQIDAALRSGPPDAVLVENFRLSVTRRELTTLTGSNWLSDMVINFYMQLLYHRSQEQQQKPPLPRIAVLSTFFYAKLTAPTGGGYSGVRRWTRQLNLMDQDLVLIPIHDRGMHWCLACIDFRSKTITYFDSMGSPNDRCLKELKSYLENECLDKKGHPLPDSDLWRLVNPEDTVPQQFNGSDCGVFMCTFGEFISRNVKFAFTQEDMPGIRKRMIFEILTQQLLTTGYKAKPD</sequence>
<dbReference type="Pfam" id="PF02902">
    <property type="entry name" value="Peptidase_C48"/>
    <property type="match status" value="1"/>
</dbReference>
<dbReference type="AlphaFoldDB" id="A0AAV2SW59"/>
<dbReference type="FunFam" id="3.40.395.10:FF:000001">
    <property type="entry name" value="Sentrin-specific protease 1"/>
    <property type="match status" value="1"/>
</dbReference>
<reference evidence="7" key="1">
    <citation type="submission" date="2024-06" db="EMBL/GenBank/DDBJ databases">
        <authorList>
            <person name="Liu X."/>
            <person name="Lenzi L."/>
            <person name="Haldenby T S."/>
            <person name="Uol C."/>
        </authorList>
    </citation>
    <scope>NUCLEOTIDE SEQUENCE</scope>
</reference>
<dbReference type="GO" id="GO:0016926">
    <property type="term" value="P:protein desumoylation"/>
    <property type="evidence" value="ECO:0007669"/>
    <property type="project" value="TreeGrafter"/>
</dbReference>
<dbReference type="InterPro" id="IPR038765">
    <property type="entry name" value="Papain-like_cys_pep_sf"/>
</dbReference>
<comment type="similarity">
    <text evidence="1">Belongs to the peptidase C48 family.</text>
</comment>
<organism evidence="7 8">
    <name type="scientific">Calicophoron daubneyi</name>
    <name type="common">Rumen fluke</name>
    <name type="synonym">Paramphistomum daubneyi</name>
    <dbReference type="NCBI Taxonomy" id="300641"/>
    <lineage>
        <taxon>Eukaryota</taxon>
        <taxon>Metazoa</taxon>
        <taxon>Spiralia</taxon>
        <taxon>Lophotrochozoa</taxon>
        <taxon>Platyhelminthes</taxon>
        <taxon>Trematoda</taxon>
        <taxon>Digenea</taxon>
        <taxon>Plagiorchiida</taxon>
        <taxon>Pronocephalata</taxon>
        <taxon>Paramphistomoidea</taxon>
        <taxon>Paramphistomidae</taxon>
        <taxon>Calicophoron</taxon>
    </lineage>
</organism>
<evidence type="ECO:0000256" key="1">
    <source>
        <dbReference type="ARBA" id="ARBA00005234"/>
    </source>
</evidence>
<protein>
    <recommendedName>
        <fullName evidence="6">Ubiquitin-like protease family profile domain-containing protein</fullName>
    </recommendedName>
</protein>
<evidence type="ECO:0000259" key="6">
    <source>
        <dbReference type="PROSITE" id="PS50600"/>
    </source>
</evidence>
<dbReference type="GO" id="GO:0005634">
    <property type="term" value="C:nucleus"/>
    <property type="evidence" value="ECO:0007669"/>
    <property type="project" value="TreeGrafter"/>
</dbReference>
<dbReference type="PANTHER" id="PTHR12606:SF141">
    <property type="entry name" value="GH15225P-RELATED"/>
    <property type="match status" value="1"/>
</dbReference>
<evidence type="ECO:0000256" key="3">
    <source>
        <dbReference type="ARBA" id="ARBA00022801"/>
    </source>
</evidence>
<dbReference type="Proteomes" id="UP001497525">
    <property type="component" value="Unassembled WGS sequence"/>
</dbReference>
<dbReference type="GO" id="GO:0080090">
    <property type="term" value="P:regulation of primary metabolic process"/>
    <property type="evidence" value="ECO:0007669"/>
    <property type="project" value="UniProtKB-ARBA"/>
</dbReference>
<gene>
    <name evidence="7" type="ORF">CDAUBV1_LOCUS315</name>
</gene>
<comment type="caution">
    <text evidence="7">The sequence shown here is derived from an EMBL/GenBank/DDBJ whole genome shotgun (WGS) entry which is preliminary data.</text>
</comment>
<keyword evidence="3" id="KW-0378">Hydrolase</keyword>
<keyword evidence="2" id="KW-0645">Protease</keyword>
<dbReference type="GO" id="GO:0060255">
    <property type="term" value="P:regulation of macromolecule metabolic process"/>
    <property type="evidence" value="ECO:0007669"/>
    <property type="project" value="UniProtKB-ARBA"/>
</dbReference>
<keyword evidence="4" id="KW-0788">Thiol protease</keyword>
<feature type="region of interest" description="Disordered" evidence="5">
    <location>
        <begin position="203"/>
        <end position="234"/>
    </location>
</feature>
<dbReference type="EMBL" id="CAXLJL010000001">
    <property type="protein sequence ID" value="CAL5129387.1"/>
    <property type="molecule type" value="Genomic_DNA"/>
</dbReference>
<feature type="domain" description="Ubiquitin-like protease family profile" evidence="6">
    <location>
        <begin position="402"/>
        <end position="574"/>
    </location>
</feature>
<evidence type="ECO:0000256" key="5">
    <source>
        <dbReference type="SAM" id="MobiDB-lite"/>
    </source>
</evidence>
<feature type="compositionally biased region" description="Basic and acidic residues" evidence="5">
    <location>
        <begin position="207"/>
        <end position="217"/>
    </location>
</feature>
<dbReference type="PROSITE" id="PS50600">
    <property type="entry name" value="ULP_PROTEASE"/>
    <property type="match status" value="1"/>
</dbReference>
<dbReference type="PANTHER" id="PTHR12606">
    <property type="entry name" value="SENTRIN/SUMO-SPECIFIC PROTEASE"/>
    <property type="match status" value="1"/>
</dbReference>
<evidence type="ECO:0000256" key="4">
    <source>
        <dbReference type="ARBA" id="ARBA00022807"/>
    </source>
</evidence>